<dbReference type="STRING" id="1037660.A0A066WHZ2"/>
<dbReference type="RefSeq" id="XP_013246255.1">
    <property type="nucleotide sequence ID" value="XM_013390801.1"/>
</dbReference>
<dbReference type="Proteomes" id="UP000027361">
    <property type="component" value="Unassembled WGS sequence"/>
</dbReference>
<dbReference type="Gene3D" id="3.40.109.10">
    <property type="entry name" value="NADH Oxidase"/>
    <property type="match status" value="1"/>
</dbReference>
<dbReference type="EMBL" id="JMSN01000002">
    <property type="protein sequence ID" value="KDN53416.1"/>
    <property type="molecule type" value="Genomic_DNA"/>
</dbReference>
<protein>
    <submittedName>
        <fullName evidence="2">Nitroreductase</fullName>
    </submittedName>
</protein>
<dbReference type="Pfam" id="PF00881">
    <property type="entry name" value="Nitroreductase"/>
    <property type="match status" value="1"/>
</dbReference>
<evidence type="ECO:0000313" key="2">
    <source>
        <dbReference type="EMBL" id="KDN53416.1"/>
    </source>
</evidence>
<gene>
    <name evidence="2" type="ORF">K437DRAFT_265782</name>
</gene>
<dbReference type="GO" id="GO:0016491">
    <property type="term" value="F:oxidoreductase activity"/>
    <property type="evidence" value="ECO:0007669"/>
    <property type="project" value="InterPro"/>
</dbReference>
<dbReference type="PANTHER" id="PTHR43035:SF1">
    <property type="entry name" value="FATTY ACID REPRESSION MUTANT PROTEIN 2-RELATED"/>
    <property type="match status" value="1"/>
</dbReference>
<comment type="caution">
    <text evidence="2">The sequence shown here is derived from an EMBL/GenBank/DDBJ whole genome shotgun (WGS) entry which is preliminary data.</text>
</comment>
<dbReference type="InterPro" id="IPR033877">
    <property type="entry name" value="Frm2/Hbn1"/>
</dbReference>
<proteinExistence type="predicted"/>
<dbReference type="InterPro" id="IPR029479">
    <property type="entry name" value="Nitroreductase"/>
</dbReference>
<sequence length="204" mass="22770">MATSQAFLDGVKARRSIHQNTDKEILGQDELITPVSDTIKYSPSAFNSQSSRAIILLGKAHKNYWNEFVPQNLGENQLKAVQKRLPWFAAAQGTVIFFEDKKVIDEYRGGASAFSHLWDDWSNQASGMAQINLWTALEAEGYGVNLQHVAPMAGEGFKPMFNAALKVPSGWIVQAELVFGYPDQKDLKVKTFIEDSERFRVDGA</sequence>
<dbReference type="InParanoid" id="A0A066WHZ2"/>
<accession>A0A066WHZ2</accession>
<name>A0A066WHZ2_TILAU</name>
<organism evidence="2 3">
    <name type="scientific">Tilletiaria anomala (strain ATCC 24038 / CBS 436.72 / UBC 951)</name>
    <dbReference type="NCBI Taxonomy" id="1037660"/>
    <lineage>
        <taxon>Eukaryota</taxon>
        <taxon>Fungi</taxon>
        <taxon>Dikarya</taxon>
        <taxon>Basidiomycota</taxon>
        <taxon>Ustilaginomycotina</taxon>
        <taxon>Exobasidiomycetes</taxon>
        <taxon>Georgefischeriales</taxon>
        <taxon>Tilletiariaceae</taxon>
        <taxon>Tilletiaria</taxon>
    </lineage>
</organism>
<keyword evidence="3" id="KW-1185">Reference proteome</keyword>
<dbReference type="PANTHER" id="PTHR43035">
    <property type="entry name" value="FATTY ACID REPRESSION MUTANT PROTEIN 2-RELATED"/>
    <property type="match status" value="1"/>
</dbReference>
<dbReference type="SUPFAM" id="SSF55469">
    <property type="entry name" value="FMN-dependent nitroreductase-like"/>
    <property type="match status" value="1"/>
</dbReference>
<dbReference type="GeneID" id="25265792"/>
<dbReference type="OMA" id="YDIPANW"/>
<dbReference type="InterPro" id="IPR000415">
    <property type="entry name" value="Nitroreductase-like"/>
</dbReference>
<evidence type="ECO:0000259" key="1">
    <source>
        <dbReference type="Pfam" id="PF00881"/>
    </source>
</evidence>
<dbReference type="OrthoDB" id="2138173at2759"/>
<feature type="domain" description="Nitroreductase" evidence="1">
    <location>
        <begin position="11"/>
        <end position="181"/>
    </location>
</feature>
<evidence type="ECO:0000313" key="3">
    <source>
        <dbReference type="Proteomes" id="UP000027361"/>
    </source>
</evidence>
<dbReference type="AlphaFoldDB" id="A0A066WHZ2"/>
<dbReference type="HOGENOM" id="CLU_073125_1_0_1"/>
<reference evidence="2 3" key="1">
    <citation type="submission" date="2014-05" db="EMBL/GenBank/DDBJ databases">
        <title>Draft genome sequence of a rare smut relative, Tilletiaria anomala UBC 951.</title>
        <authorList>
            <consortium name="DOE Joint Genome Institute"/>
            <person name="Toome M."/>
            <person name="Kuo A."/>
            <person name="Henrissat B."/>
            <person name="Lipzen A."/>
            <person name="Tritt A."/>
            <person name="Yoshinaga Y."/>
            <person name="Zane M."/>
            <person name="Barry K."/>
            <person name="Grigoriev I.V."/>
            <person name="Spatafora J.W."/>
            <person name="Aimea M.C."/>
        </authorList>
    </citation>
    <scope>NUCLEOTIDE SEQUENCE [LARGE SCALE GENOMIC DNA]</scope>
    <source>
        <strain evidence="2 3">UBC 951</strain>
    </source>
</reference>
<dbReference type="GO" id="GO:0034599">
    <property type="term" value="P:cellular response to oxidative stress"/>
    <property type="evidence" value="ECO:0007669"/>
    <property type="project" value="InterPro"/>
</dbReference>